<proteinExistence type="predicted"/>
<accession>A0A6J8DSA1</accession>
<feature type="compositionally biased region" description="Polar residues" evidence="1">
    <location>
        <begin position="120"/>
        <end position="142"/>
    </location>
</feature>
<feature type="region of interest" description="Disordered" evidence="1">
    <location>
        <begin position="39"/>
        <end position="142"/>
    </location>
</feature>
<evidence type="ECO:0000313" key="2">
    <source>
        <dbReference type="EMBL" id="CAC5411463.1"/>
    </source>
</evidence>
<organism evidence="2 3">
    <name type="scientific">Mytilus coruscus</name>
    <name type="common">Sea mussel</name>
    <dbReference type="NCBI Taxonomy" id="42192"/>
    <lineage>
        <taxon>Eukaryota</taxon>
        <taxon>Metazoa</taxon>
        <taxon>Spiralia</taxon>
        <taxon>Lophotrochozoa</taxon>
        <taxon>Mollusca</taxon>
        <taxon>Bivalvia</taxon>
        <taxon>Autobranchia</taxon>
        <taxon>Pteriomorphia</taxon>
        <taxon>Mytilida</taxon>
        <taxon>Mytiloidea</taxon>
        <taxon>Mytilidae</taxon>
        <taxon>Mytilinae</taxon>
        <taxon>Mytilus</taxon>
    </lineage>
</organism>
<evidence type="ECO:0000256" key="1">
    <source>
        <dbReference type="SAM" id="MobiDB-lite"/>
    </source>
</evidence>
<feature type="compositionally biased region" description="Basic and acidic residues" evidence="1">
    <location>
        <begin position="64"/>
        <end position="73"/>
    </location>
</feature>
<dbReference type="EMBL" id="CACVKT020007856">
    <property type="protein sequence ID" value="CAC5411463.1"/>
    <property type="molecule type" value="Genomic_DNA"/>
</dbReference>
<reference evidence="2 3" key="1">
    <citation type="submission" date="2020-06" db="EMBL/GenBank/DDBJ databases">
        <authorList>
            <person name="Li R."/>
            <person name="Bekaert M."/>
        </authorList>
    </citation>
    <scope>NUCLEOTIDE SEQUENCE [LARGE SCALE GENOMIC DNA]</scope>
    <source>
        <strain evidence="3">wild</strain>
    </source>
</reference>
<dbReference type="OrthoDB" id="10413855at2759"/>
<feature type="compositionally biased region" description="Polar residues" evidence="1">
    <location>
        <begin position="39"/>
        <end position="62"/>
    </location>
</feature>
<dbReference type="Proteomes" id="UP000507470">
    <property type="component" value="Unassembled WGS sequence"/>
</dbReference>
<dbReference type="AlphaFoldDB" id="A0A6J8DSA1"/>
<evidence type="ECO:0000313" key="3">
    <source>
        <dbReference type="Proteomes" id="UP000507470"/>
    </source>
</evidence>
<gene>
    <name evidence="2" type="ORF">MCOR_44551</name>
</gene>
<protein>
    <submittedName>
        <fullName evidence="2">Uncharacterized protein</fullName>
    </submittedName>
</protein>
<name>A0A6J8DSA1_MYTCO</name>
<keyword evidence="3" id="KW-1185">Reference proteome</keyword>
<sequence>MSISNESGFHEENGVLAAVNDKCGNYKKSTDSTLNYYNTYRQASKPKQQLTDANELPANTKTSGKKDMKIEKKLKNKMQKPLSIDIPTMNPNDSFNVSDTCSPVTTDSEPHTLWTGIGQAHQSDTSGYQTQSNEETLPSTFAASGDYMSMNVSSKYTTKQ</sequence>
<feature type="compositionally biased region" description="Polar residues" evidence="1">
    <location>
        <begin position="89"/>
        <end position="107"/>
    </location>
</feature>